<protein>
    <submittedName>
        <fullName evidence="2">Uncharacterized protein</fullName>
    </submittedName>
</protein>
<dbReference type="RefSeq" id="XP_024743881.1">
    <property type="nucleotide sequence ID" value="XM_024878900.1"/>
</dbReference>
<proteinExistence type="predicted"/>
<gene>
    <name evidence="2" type="ORF">K444DRAFT_605941</name>
</gene>
<accession>A0A2J6TVE2</accession>
<feature type="signal peptide" evidence="1">
    <location>
        <begin position="1"/>
        <end position="17"/>
    </location>
</feature>
<dbReference type="GeneID" id="36586977"/>
<dbReference type="InParanoid" id="A0A2J6TVE2"/>
<evidence type="ECO:0000313" key="3">
    <source>
        <dbReference type="Proteomes" id="UP000235371"/>
    </source>
</evidence>
<feature type="chain" id="PRO_5014365017" evidence="1">
    <location>
        <begin position="18"/>
        <end position="71"/>
    </location>
</feature>
<dbReference type="Proteomes" id="UP000235371">
    <property type="component" value="Unassembled WGS sequence"/>
</dbReference>
<evidence type="ECO:0000256" key="1">
    <source>
        <dbReference type="SAM" id="SignalP"/>
    </source>
</evidence>
<keyword evidence="3" id="KW-1185">Reference proteome</keyword>
<keyword evidence="1" id="KW-0732">Signal</keyword>
<evidence type="ECO:0000313" key="2">
    <source>
        <dbReference type="EMBL" id="PMD66977.1"/>
    </source>
</evidence>
<dbReference type="AlphaFoldDB" id="A0A2J6TVE2"/>
<reference evidence="2 3" key="1">
    <citation type="submission" date="2016-04" db="EMBL/GenBank/DDBJ databases">
        <title>A degradative enzymes factory behind the ericoid mycorrhizal symbiosis.</title>
        <authorList>
            <consortium name="DOE Joint Genome Institute"/>
            <person name="Martino E."/>
            <person name="Morin E."/>
            <person name="Grelet G."/>
            <person name="Kuo A."/>
            <person name="Kohler A."/>
            <person name="Daghino S."/>
            <person name="Barry K."/>
            <person name="Choi C."/>
            <person name="Cichocki N."/>
            <person name="Clum A."/>
            <person name="Copeland A."/>
            <person name="Hainaut M."/>
            <person name="Haridas S."/>
            <person name="Labutti K."/>
            <person name="Lindquist E."/>
            <person name="Lipzen A."/>
            <person name="Khouja H.-R."/>
            <person name="Murat C."/>
            <person name="Ohm R."/>
            <person name="Olson A."/>
            <person name="Spatafora J."/>
            <person name="Veneault-Fourrey C."/>
            <person name="Henrissat B."/>
            <person name="Grigoriev I."/>
            <person name="Martin F."/>
            <person name="Perotto S."/>
        </authorList>
    </citation>
    <scope>NUCLEOTIDE SEQUENCE [LARGE SCALE GENOMIC DNA]</scope>
    <source>
        <strain evidence="2 3">E</strain>
    </source>
</reference>
<organism evidence="2 3">
    <name type="scientific">Hyaloscypha bicolor E</name>
    <dbReference type="NCBI Taxonomy" id="1095630"/>
    <lineage>
        <taxon>Eukaryota</taxon>
        <taxon>Fungi</taxon>
        <taxon>Dikarya</taxon>
        <taxon>Ascomycota</taxon>
        <taxon>Pezizomycotina</taxon>
        <taxon>Leotiomycetes</taxon>
        <taxon>Helotiales</taxon>
        <taxon>Hyaloscyphaceae</taxon>
        <taxon>Hyaloscypha</taxon>
        <taxon>Hyaloscypha bicolor</taxon>
    </lineage>
</organism>
<sequence>MIVIASLALTIVHPGIGFGRVAWAEDDWHFRSRKGVVAEKHSGKGEGEVLNGAEGLDIEEERDMGIRKLGA</sequence>
<name>A0A2J6TVE2_9HELO</name>
<dbReference type="EMBL" id="KZ613740">
    <property type="protein sequence ID" value="PMD66977.1"/>
    <property type="molecule type" value="Genomic_DNA"/>
</dbReference>
<dbReference type="OrthoDB" id="10565032at2759"/>